<sequence length="143" mass="15154">MGVRGAKPSTSAAATSGGALVRTGERDALPYEAPEELSAGAARMWLGLLPDLIASGTFRESDGFLLVELCEMWSEAQEFRRALRAEPDKGGAEAKRLRAGYLQSMKLVMSIASEFGISPVARLRLGLMQVQGATLLGVLDGEA</sequence>
<organism evidence="1 2">
    <name type="scientific">Kitasatospora kazusensis</name>
    <dbReference type="NCBI Taxonomy" id="407974"/>
    <lineage>
        <taxon>Bacteria</taxon>
        <taxon>Bacillati</taxon>
        <taxon>Actinomycetota</taxon>
        <taxon>Actinomycetes</taxon>
        <taxon>Kitasatosporales</taxon>
        <taxon>Streptomycetaceae</taxon>
        <taxon>Kitasatospora</taxon>
    </lineage>
</organism>
<comment type="caution">
    <text evidence="1">The sequence shown here is derived from an EMBL/GenBank/DDBJ whole genome shotgun (WGS) entry which is preliminary data.</text>
</comment>
<dbReference type="Pfam" id="PF05119">
    <property type="entry name" value="Terminase_4"/>
    <property type="match status" value="1"/>
</dbReference>
<proteinExistence type="predicted"/>
<dbReference type="EMBL" id="BAAANT010000012">
    <property type="protein sequence ID" value="GAA2141508.1"/>
    <property type="molecule type" value="Genomic_DNA"/>
</dbReference>
<name>A0ABP5L4C2_9ACTN</name>
<evidence type="ECO:0000313" key="2">
    <source>
        <dbReference type="Proteomes" id="UP001422759"/>
    </source>
</evidence>
<dbReference type="InterPro" id="IPR006448">
    <property type="entry name" value="Phage_term_ssu_P27"/>
</dbReference>
<protein>
    <recommendedName>
        <fullName evidence="3">P27 family phage terminase small subunit</fullName>
    </recommendedName>
</protein>
<evidence type="ECO:0000313" key="1">
    <source>
        <dbReference type="EMBL" id="GAA2141508.1"/>
    </source>
</evidence>
<dbReference type="RefSeq" id="WP_344464179.1">
    <property type="nucleotide sequence ID" value="NZ_BAAANT010000012.1"/>
</dbReference>
<gene>
    <name evidence="1" type="ORF">GCM10009760_25750</name>
</gene>
<reference evidence="2" key="1">
    <citation type="journal article" date="2019" name="Int. J. Syst. Evol. Microbiol.">
        <title>The Global Catalogue of Microorganisms (GCM) 10K type strain sequencing project: providing services to taxonomists for standard genome sequencing and annotation.</title>
        <authorList>
            <consortium name="The Broad Institute Genomics Platform"/>
            <consortium name="The Broad Institute Genome Sequencing Center for Infectious Disease"/>
            <person name="Wu L."/>
            <person name="Ma J."/>
        </authorList>
    </citation>
    <scope>NUCLEOTIDE SEQUENCE [LARGE SCALE GENOMIC DNA]</scope>
    <source>
        <strain evidence="2">JCM 14560</strain>
    </source>
</reference>
<evidence type="ECO:0008006" key="3">
    <source>
        <dbReference type="Google" id="ProtNLM"/>
    </source>
</evidence>
<dbReference type="Proteomes" id="UP001422759">
    <property type="component" value="Unassembled WGS sequence"/>
</dbReference>
<accession>A0ABP5L4C2</accession>
<keyword evidence="2" id="KW-1185">Reference proteome</keyword>